<dbReference type="EnsemblMetazoa" id="CPIJ007684-RA">
    <property type="protein sequence ID" value="CPIJ007684-PA"/>
    <property type="gene ID" value="CPIJ007684"/>
</dbReference>
<evidence type="ECO:0000313" key="4">
    <source>
        <dbReference type="EnsemblMetazoa" id="CPIJ007684-PA"/>
    </source>
</evidence>
<accession>B0WLI2</accession>
<evidence type="ECO:0000313" key="3">
    <source>
        <dbReference type="EMBL" id="EDS30487.1"/>
    </source>
</evidence>
<dbReference type="VEuPathDB" id="VectorBase:CPIJ007684"/>
<dbReference type="InterPro" id="IPR001478">
    <property type="entry name" value="PDZ"/>
</dbReference>
<name>B0WLI2_CULQU</name>
<feature type="compositionally biased region" description="Basic and acidic residues" evidence="1">
    <location>
        <begin position="10"/>
        <end position="34"/>
    </location>
</feature>
<proteinExistence type="predicted"/>
<dbReference type="PANTHER" id="PTHR11324">
    <property type="entry name" value="IL16-RELATED"/>
    <property type="match status" value="1"/>
</dbReference>
<dbReference type="Proteomes" id="UP000002320">
    <property type="component" value="Unassembled WGS sequence"/>
</dbReference>
<dbReference type="eggNOG" id="KOG3528">
    <property type="taxonomic scope" value="Eukaryota"/>
</dbReference>
<dbReference type="SUPFAM" id="SSF50156">
    <property type="entry name" value="PDZ domain-like"/>
    <property type="match status" value="1"/>
</dbReference>
<dbReference type="EMBL" id="DS231985">
    <property type="protein sequence ID" value="EDS30487.1"/>
    <property type="molecule type" value="Genomic_DNA"/>
</dbReference>
<dbReference type="InParanoid" id="B0WLI2"/>
<dbReference type="KEGG" id="cqu:CpipJ_CPIJ007684"/>
<dbReference type="PROSITE" id="PS50106">
    <property type="entry name" value="PDZ"/>
    <property type="match status" value="1"/>
</dbReference>
<dbReference type="Pfam" id="PF00595">
    <property type="entry name" value="PDZ"/>
    <property type="match status" value="1"/>
</dbReference>
<dbReference type="AlphaFoldDB" id="B0WLI2"/>
<evidence type="ECO:0000259" key="2">
    <source>
        <dbReference type="PROSITE" id="PS50106"/>
    </source>
</evidence>
<gene>
    <name evidence="4" type="primary">6040101</name>
    <name evidence="3" type="ORF">CpipJ_CPIJ007684</name>
</gene>
<evidence type="ECO:0000256" key="1">
    <source>
        <dbReference type="SAM" id="MobiDB-lite"/>
    </source>
</evidence>
<reference evidence="3" key="1">
    <citation type="submission" date="2007-03" db="EMBL/GenBank/DDBJ databases">
        <title>Annotation of Culex pipiens quinquefasciatus.</title>
        <authorList>
            <consortium name="The Broad Institute Genome Sequencing Platform"/>
            <person name="Atkinson P.W."/>
            <person name="Hemingway J."/>
            <person name="Christensen B.M."/>
            <person name="Higgs S."/>
            <person name="Kodira C."/>
            <person name="Hannick L."/>
            <person name="Megy K."/>
            <person name="O'Leary S."/>
            <person name="Pearson M."/>
            <person name="Haas B.J."/>
            <person name="Mauceli E."/>
            <person name="Wortman J.R."/>
            <person name="Lee N.H."/>
            <person name="Guigo R."/>
            <person name="Stanke M."/>
            <person name="Alvarado L."/>
            <person name="Amedeo P."/>
            <person name="Antoine C.H."/>
            <person name="Arensburger P."/>
            <person name="Bidwell S.L."/>
            <person name="Crawford M."/>
            <person name="Camaro F."/>
            <person name="Devon K."/>
            <person name="Engels R."/>
            <person name="Hammond M."/>
            <person name="Howarth C."/>
            <person name="Koehrsen M."/>
            <person name="Lawson D."/>
            <person name="Montgomery P."/>
            <person name="Nene V."/>
            <person name="Nusbaum C."/>
            <person name="Puiu D."/>
            <person name="Romero-Severson J."/>
            <person name="Severson D.W."/>
            <person name="Shumway M."/>
            <person name="Sisk P."/>
            <person name="Stolte C."/>
            <person name="Zeng Q."/>
            <person name="Eisenstadt E."/>
            <person name="Fraser-Liggett C."/>
            <person name="Strausberg R."/>
            <person name="Galagan J."/>
            <person name="Birren B."/>
            <person name="Collins F.H."/>
        </authorList>
    </citation>
    <scope>NUCLEOTIDE SEQUENCE [LARGE SCALE GENOMIC DNA]</scope>
    <source>
        <strain evidence="3">JHB</strain>
    </source>
</reference>
<sequence>MKVSAVRACGPEKEEERYKEKKRESPCWESRDKKKEITSYSDAESVFDGTASEDGLLSADESKCSSITPASDDRVSASPQLAAAGVAAIVGGSRMVEILKDGAGLGFSIEGGFDSPAGNKPLMIKKIFMGGAAEKSGLLRAGEEIVAINDISIERMTRIQVWNMMKKLPNGSVRIALK</sequence>
<keyword evidence="5" id="KW-1185">Reference proteome</keyword>
<evidence type="ECO:0000313" key="5">
    <source>
        <dbReference type="Proteomes" id="UP000002320"/>
    </source>
</evidence>
<dbReference type="PANTHER" id="PTHR11324:SF16">
    <property type="entry name" value="PDZ DOMAIN-CONTAINING PROTEIN 2"/>
    <property type="match status" value="1"/>
</dbReference>
<organism>
    <name type="scientific">Culex quinquefasciatus</name>
    <name type="common">Southern house mosquito</name>
    <name type="synonym">Culex pungens</name>
    <dbReference type="NCBI Taxonomy" id="7176"/>
    <lineage>
        <taxon>Eukaryota</taxon>
        <taxon>Metazoa</taxon>
        <taxon>Ecdysozoa</taxon>
        <taxon>Arthropoda</taxon>
        <taxon>Hexapoda</taxon>
        <taxon>Insecta</taxon>
        <taxon>Pterygota</taxon>
        <taxon>Neoptera</taxon>
        <taxon>Endopterygota</taxon>
        <taxon>Diptera</taxon>
        <taxon>Nematocera</taxon>
        <taxon>Culicoidea</taxon>
        <taxon>Culicidae</taxon>
        <taxon>Culicinae</taxon>
        <taxon>Culicini</taxon>
        <taxon>Culex</taxon>
        <taxon>Culex</taxon>
    </lineage>
</organism>
<dbReference type="VEuPathDB" id="VectorBase:CQUJHB005729"/>
<dbReference type="OrthoDB" id="42382at2759"/>
<feature type="domain" description="PDZ" evidence="2">
    <location>
        <begin position="95"/>
        <end position="167"/>
    </location>
</feature>
<reference evidence="4" key="2">
    <citation type="submission" date="2020-05" db="UniProtKB">
        <authorList>
            <consortium name="EnsemblMetazoa"/>
        </authorList>
    </citation>
    <scope>IDENTIFICATION</scope>
    <source>
        <strain evidence="4">JHB</strain>
    </source>
</reference>
<feature type="region of interest" description="Disordered" evidence="1">
    <location>
        <begin position="1"/>
        <end position="34"/>
    </location>
</feature>
<protein>
    <recommendedName>
        <fullName evidence="2">PDZ domain-containing protein</fullName>
    </recommendedName>
</protein>
<dbReference type="Gene3D" id="2.30.42.10">
    <property type="match status" value="1"/>
</dbReference>
<dbReference type="InterPro" id="IPR036034">
    <property type="entry name" value="PDZ_sf"/>
</dbReference>
<dbReference type="HOGENOM" id="CLU_1512086_0_0_1"/>
<dbReference type="STRING" id="7176.B0WLI2"/>
<dbReference type="SMART" id="SM00228">
    <property type="entry name" value="PDZ"/>
    <property type="match status" value="1"/>
</dbReference>